<feature type="transmembrane region" description="Helical" evidence="1">
    <location>
        <begin position="26"/>
        <end position="52"/>
    </location>
</feature>
<dbReference type="InterPro" id="IPR050327">
    <property type="entry name" value="Proton-linked_MCT"/>
</dbReference>
<accession>A0A2G8L2C6</accession>
<dbReference type="PANTHER" id="PTHR11360">
    <property type="entry name" value="MONOCARBOXYLATE TRANSPORTER"/>
    <property type="match status" value="1"/>
</dbReference>
<feature type="transmembrane region" description="Helical" evidence="1">
    <location>
        <begin position="64"/>
        <end position="86"/>
    </location>
</feature>
<keyword evidence="1" id="KW-1133">Transmembrane helix</keyword>
<dbReference type="GO" id="GO:0008028">
    <property type="term" value="F:monocarboxylic acid transmembrane transporter activity"/>
    <property type="evidence" value="ECO:0007669"/>
    <property type="project" value="TreeGrafter"/>
</dbReference>
<dbReference type="AlphaFoldDB" id="A0A2G8L2C6"/>
<dbReference type="InterPro" id="IPR036259">
    <property type="entry name" value="MFS_trans_sf"/>
</dbReference>
<evidence type="ECO:0000313" key="2">
    <source>
        <dbReference type="EMBL" id="PIK54408.1"/>
    </source>
</evidence>
<reference evidence="2 3" key="1">
    <citation type="journal article" date="2017" name="PLoS Biol.">
        <title>The sea cucumber genome provides insights into morphological evolution and visceral regeneration.</title>
        <authorList>
            <person name="Zhang X."/>
            <person name="Sun L."/>
            <person name="Yuan J."/>
            <person name="Sun Y."/>
            <person name="Gao Y."/>
            <person name="Zhang L."/>
            <person name="Li S."/>
            <person name="Dai H."/>
            <person name="Hamel J.F."/>
            <person name="Liu C."/>
            <person name="Yu Y."/>
            <person name="Liu S."/>
            <person name="Lin W."/>
            <person name="Guo K."/>
            <person name="Jin S."/>
            <person name="Xu P."/>
            <person name="Storey K.B."/>
            <person name="Huan P."/>
            <person name="Zhang T."/>
            <person name="Zhou Y."/>
            <person name="Zhang J."/>
            <person name="Lin C."/>
            <person name="Li X."/>
            <person name="Xing L."/>
            <person name="Huo D."/>
            <person name="Sun M."/>
            <person name="Wang L."/>
            <person name="Mercier A."/>
            <person name="Li F."/>
            <person name="Yang H."/>
            <person name="Xiang J."/>
        </authorList>
    </citation>
    <scope>NUCLEOTIDE SEQUENCE [LARGE SCALE GENOMIC DNA]</scope>
    <source>
        <strain evidence="2">Shaxun</strain>
        <tissue evidence="2">Muscle</tissue>
    </source>
</reference>
<dbReference type="EMBL" id="MRZV01000249">
    <property type="protein sequence ID" value="PIK54408.1"/>
    <property type="molecule type" value="Genomic_DNA"/>
</dbReference>
<proteinExistence type="predicted"/>
<dbReference type="SUPFAM" id="SSF103473">
    <property type="entry name" value="MFS general substrate transporter"/>
    <property type="match status" value="1"/>
</dbReference>
<comment type="caution">
    <text evidence="2">The sequence shown here is derived from an EMBL/GenBank/DDBJ whole genome shotgun (WGS) entry which is preliminary data.</text>
</comment>
<gene>
    <name evidence="2" type="ORF">BSL78_08684</name>
</gene>
<organism evidence="2 3">
    <name type="scientific">Stichopus japonicus</name>
    <name type="common">Sea cucumber</name>
    <dbReference type="NCBI Taxonomy" id="307972"/>
    <lineage>
        <taxon>Eukaryota</taxon>
        <taxon>Metazoa</taxon>
        <taxon>Echinodermata</taxon>
        <taxon>Eleutherozoa</taxon>
        <taxon>Echinozoa</taxon>
        <taxon>Holothuroidea</taxon>
        <taxon>Aspidochirotacea</taxon>
        <taxon>Aspidochirotida</taxon>
        <taxon>Stichopodidae</taxon>
        <taxon>Apostichopus</taxon>
    </lineage>
</organism>
<sequence>MFFLTGSVKTGGILFNSISGETSGTLAGFILLLPYALGRLCGIGFACLLLPVAVCMKDHFREDFASVMPLSMMGSFAGMIAVPPFMELCHVAYGDDGTFILFGALCLHLIPCGLLLRKPRFIVSANNDKLNESDDEHETIELLHNLDNGDENNQNVDTRWMQRLKTDGWTLFLIPHTIEIGFTSSEAAQTASIGGLAGMFGRKVFSSFQGSLALQFITSAINACFLSAQSGMIAGLLTYIVEPDNYKDAFGLLDFGNGILALMAGITPGK</sequence>
<dbReference type="OrthoDB" id="2213137at2759"/>
<keyword evidence="3" id="KW-1185">Reference proteome</keyword>
<name>A0A2G8L2C6_STIJA</name>
<feature type="transmembrane region" description="Helical" evidence="1">
    <location>
        <begin position="98"/>
        <end position="116"/>
    </location>
</feature>
<keyword evidence="1" id="KW-0472">Membrane</keyword>
<dbReference type="PANTHER" id="PTHR11360:SF303">
    <property type="entry name" value="MAJOR FACILITATOR SUPERFAMILY (MFS) PROFILE DOMAIN-CONTAINING PROTEIN"/>
    <property type="match status" value="1"/>
</dbReference>
<protein>
    <submittedName>
        <fullName evidence="2">Uncharacterized protein</fullName>
    </submittedName>
</protein>
<evidence type="ECO:0000313" key="3">
    <source>
        <dbReference type="Proteomes" id="UP000230750"/>
    </source>
</evidence>
<dbReference type="Proteomes" id="UP000230750">
    <property type="component" value="Unassembled WGS sequence"/>
</dbReference>
<keyword evidence="1" id="KW-0812">Transmembrane</keyword>
<evidence type="ECO:0000256" key="1">
    <source>
        <dbReference type="SAM" id="Phobius"/>
    </source>
</evidence>